<organism evidence="2 3">
    <name type="scientific">Mucuna pruriens</name>
    <name type="common">Velvet bean</name>
    <name type="synonym">Dolichos pruriens</name>
    <dbReference type="NCBI Taxonomy" id="157652"/>
    <lineage>
        <taxon>Eukaryota</taxon>
        <taxon>Viridiplantae</taxon>
        <taxon>Streptophyta</taxon>
        <taxon>Embryophyta</taxon>
        <taxon>Tracheophyta</taxon>
        <taxon>Spermatophyta</taxon>
        <taxon>Magnoliopsida</taxon>
        <taxon>eudicotyledons</taxon>
        <taxon>Gunneridae</taxon>
        <taxon>Pentapetalae</taxon>
        <taxon>rosids</taxon>
        <taxon>fabids</taxon>
        <taxon>Fabales</taxon>
        <taxon>Fabaceae</taxon>
        <taxon>Papilionoideae</taxon>
        <taxon>50 kb inversion clade</taxon>
        <taxon>NPAAA clade</taxon>
        <taxon>indigoferoid/millettioid clade</taxon>
        <taxon>Phaseoleae</taxon>
        <taxon>Mucuna</taxon>
    </lineage>
</organism>
<feature type="compositionally biased region" description="Low complexity" evidence="1">
    <location>
        <begin position="93"/>
        <end position="102"/>
    </location>
</feature>
<dbReference type="AlphaFoldDB" id="A0A371FT29"/>
<evidence type="ECO:0000313" key="2">
    <source>
        <dbReference type="EMBL" id="RDX81203.1"/>
    </source>
</evidence>
<evidence type="ECO:0000313" key="3">
    <source>
        <dbReference type="Proteomes" id="UP000257109"/>
    </source>
</evidence>
<dbReference type="OrthoDB" id="1414696at2759"/>
<sequence length="169" mass="18903">MVNEIDAVDNLRLENQLTELTSLVRQLAIAQHQPSIAAKVCGICTSMEHSTDMCPTLQEIELDHSESQNMNATIQDLKTGNVSEVTLTSGKELPQLAPQQLPRPTDADSELDANSQRPQQDKAVPLPFPTQTLSTKKLEFDEELLRMFRKVEINIPLLDVIKQIPKSFN</sequence>
<gene>
    <name evidence="2" type="ORF">CR513_38153</name>
</gene>
<accession>A0A371FT29</accession>
<dbReference type="Proteomes" id="UP000257109">
    <property type="component" value="Unassembled WGS sequence"/>
</dbReference>
<comment type="caution">
    <text evidence="2">The sequence shown here is derived from an EMBL/GenBank/DDBJ whole genome shotgun (WGS) entry which is preliminary data.</text>
</comment>
<name>A0A371FT29_MUCPR</name>
<reference evidence="2" key="1">
    <citation type="submission" date="2018-05" db="EMBL/GenBank/DDBJ databases">
        <title>Draft genome of Mucuna pruriens seed.</title>
        <authorList>
            <person name="Nnadi N.E."/>
            <person name="Vos R."/>
            <person name="Hasami M.H."/>
            <person name="Devisetty U.K."/>
            <person name="Aguiy J.C."/>
        </authorList>
    </citation>
    <scope>NUCLEOTIDE SEQUENCE [LARGE SCALE GENOMIC DNA]</scope>
    <source>
        <strain evidence="2">JCA_2017</strain>
    </source>
</reference>
<evidence type="ECO:0000256" key="1">
    <source>
        <dbReference type="SAM" id="MobiDB-lite"/>
    </source>
</evidence>
<feature type="non-terminal residue" evidence="2">
    <location>
        <position position="1"/>
    </location>
</feature>
<proteinExistence type="predicted"/>
<keyword evidence="3" id="KW-1185">Reference proteome</keyword>
<feature type="region of interest" description="Disordered" evidence="1">
    <location>
        <begin position="90"/>
        <end position="130"/>
    </location>
</feature>
<dbReference type="EMBL" id="QJKJ01007983">
    <property type="protein sequence ID" value="RDX81203.1"/>
    <property type="molecule type" value="Genomic_DNA"/>
</dbReference>
<protein>
    <submittedName>
        <fullName evidence="2">Uncharacterized protein</fullName>
    </submittedName>
</protein>